<evidence type="ECO:0000313" key="1">
    <source>
        <dbReference type="EMBL" id="GIM09661.1"/>
    </source>
</evidence>
<dbReference type="AlphaFoldDB" id="A0A8J4GLI8"/>
<gene>
    <name evidence="1" type="ORF">Vretimale_13513</name>
</gene>
<accession>A0A8J4GLI8</accession>
<protein>
    <submittedName>
        <fullName evidence="1">Uncharacterized protein</fullName>
    </submittedName>
</protein>
<dbReference type="EMBL" id="BNCQ01000032">
    <property type="protein sequence ID" value="GIM09661.1"/>
    <property type="molecule type" value="Genomic_DNA"/>
</dbReference>
<comment type="caution">
    <text evidence="1">The sequence shown here is derived from an EMBL/GenBank/DDBJ whole genome shotgun (WGS) entry which is preliminary data.</text>
</comment>
<feature type="non-terminal residue" evidence="1">
    <location>
        <position position="1"/>
    </location>
</feature>
<sequence>ARLHPPRPEPPSLPRLPSSGFCVTRAVCPAGAVAGPAASRLHATPSRRAAKRRGKTPNRSLSLSLACLLVIGRWRLSLLWSCAAPSEISSLLSLPSLPPAPPAPRSGLFSPPAPQSPAGGWTAFRLLAGGSLDWLPRCCPGSRLGPVVATGANAAAAASCLLPPCGSVPPISQSLVAEGVRPAAAAAATAAPPLSPPLSLRAKPRKIKPPKVGGLCHSTGLGRMYSSLAIRSVALWAGGLAVPLSAPMLVPAPWTSA</sequence>
<dbReference type="Proteomes" id="UP000722791">
    <property type="component" value="Unassembled WGS sequence"/>
</dbReference>
<reference evidence="1" key="1">
    <citation type="journal article" date="2021" name="Proc. Natl. Acad. Sci. U.S.A.">
        <title>Three genomes in the algal genus Volvox reveal the fate of a haploid sex-determining region after a transition to homothallism.</title>
        <authorList>
            <person name="Yamamoto K."/>
            <person name="Hamaji T."/>
            <person name="Kawai-Toyooka H."/>
            <person name="Matsuzaki R."/>
            <person name="Takahashi F."/>
            <person name="Nishimura Y."/>
            <person name="Kawachi M."/>
            <person name="Noguchi H."/>
            <person name="Minakuchi Y."/>
            <person name="Umen J.G."/>
            <person name="Toyoda A."/>
            <person name="Nozaki H."/>
        </authorList>
    </citation>
    <scope>NUCLEOTIDE SEQUENCE</scope>
    <source>
        <strain evidence="1">NIES-3785</strain>
    </source>
</reference>
<name>A0A8J4GLI8_9CHLO</name>
<evidence type="ECO:0000313" key="2">
    <source>
        <dbReference type="Proteomes" id="UP000722791"/>
    </source>
</evidence>
<proteinExistence type="predicted"/>
<organism evidence="1 2">
    <name type="scientific">Volvox reticuliferus</name>
    <dbReference type="NCBI Taxonomy" id="1737510"/>
    <lineage>
        <taxon>Eukaryota</taxon>
        <taxon>Viridiplantae</taxon>
        <taxon>Chlorophyta</taxon>
        <taxon>core chlorophytes</taxon>
        <taxon>Chlorophyceae</taxon>
        <taxon>CS clade</taxon>
        <taxon>Chlamydomonadales</taxon>
        <taxon>Volvocaceae</taxon>
        <taxon>Volvox</taxon>
    </lineage>
</organism>